<protein>
    <submittedName>
        <fullName evidence="1">Uncharacterized protein</fullName>
    </submittedName>
</protein>
<name>A0A517LI54_9PEZI</name>
<accession>A0A517LI54</accession>
<gene>
    <name evidence="1" type="ORF">FKW77_001728</name>
</gene>
<reference evidence="1 2" key="1">
    <citation type="submission" date="2019-07" db="EMBL/GenBank/DDBJ databases">
        <title>Finished genome of Venturia effusa.</title>
        <authorList>
            <person name="Young C.A."/>
            <person name="Cox M.P."/>
            <person name="Ganley A.R.D."/>
            <person name="David W.J."/>
        </authorList>
    </citation>
    <scope>NUCLEOTIDE SEQUENCE [LARGE SCALE GENOMIC DNA]</scope>
    <source>
        <strain evidence="2">albino</strain>
    </source>
</reference>
<dbReference type="OrthoDB" id="10671955at2759"/>
<organism evidence="1 2">
    <name type="scientific">Venturia effusa</name>
    <dbReference type="NCBI Taxonomy" id="50376"/>
    <lineage>
        <taxon>Eukaryota</taxon>
        <taxon>Fungi</taxon>
        <taxon>Dikarya</taxon>
        <taxon>Ascomycota</taxon>
        <taxon>Pezizomycotina</taxon>
        <taxon>Dothideomycetes</taxon>
        <taxon>Pleosporomycetidae</taxon>
        <taxon>Venturiales</taxon>
        <taxon>Venturiaceae</taxon>
        <taxon>Venturia</taxon>
    </lineage>
</organism>
<keyword evidence="2" id="KW-1185">Reference proteome</keyword>
<evidence type="ECO:0000313" key="2">
    <source>
        <dbReference type="Proteomes" id="UP000316270"/>
    </source>
</evidence>
<proteinExistence type="predicted"/>
<dbReference type="Proteomes" id="UP000316270">
    <property type="component" value="Chromosome 13"/>
</dbReference>
<evidence type="ECO:0000313" key="1">
    <source>
        <dbReference type="EMBL" id="QDS75320.1"/>
    </source>
</evidence>
<sequence length="155" mass="17736">MPQKRHVILDESIEKLDLSAAYPSSQHAARQLLEKLMKTSYWCQTQRRPSPLSSMVTELEEGAGRDHVGINHYEKRLLALFDLDTRKQGREKMEENPREAIKAITLGEELNGPKYSVAIEQIDDEEMSVSLVREKMIIPSKVSRIAATMQSRNRS</sequence>
<dbReference type="EMBL" id="CP042197">
    <property type="protein sequence ID" value="QDS75320.1"/>
    <property type="molecule type" value="Genomic_DNA"/>
</dbReference>
<dbReference type="AlphaFoldDB" id="A0A517LI54"/>